<proteinExistence type="predicted"/>
<feature type="transmembrane region" description="Helical" evidence="6">
    <location>
        <begin position="304"/>
        <end position="322"/>
    </location>
</feature>
<dbReference type="GO" id="GO:0015920">
    <property type="term" value="P:lipopolysaccharide transport"/>
    <property type="evidence" value="ECO:0007669"/>
    <property type="project" value="TreeGrafter"/>
</dbReference>
<evidence type="ECO:0000256" key="6">
    <source>
        <dbReference type="SAM" id="Phobius"/>
    </source>
</evidence>
<evidence type="ECO:0000256" key="3">
    <source>
        <dbReference type="ARBA" id="ARBA00022692"/>
    </source>
</evidence>
<organism evidence="7 8">
    <name type="scientific">Aphanizomenon flos-aquae WA102</name>
    <dbReference type="NCBI Taxonomy" id="1710896"/>
    <lineage>
        <taxon>Bacteria</taxon>
        <taxon>Bacillati</taxon>
        <taxon>Cyanobacteriota</taxon>
        <taxon>Cyanophyceae</taxon>
        <taxon>Nostocales</taxon>
        <taxon>Aphanizomenonaceae</taxon>
        <taxon>Aphanizomenon</taxon>
    </lineage>
</organism>
<evidence type="ECO:0000256" key="2">
    <source>
        <dbReference type="ARBA" id="ARBA00022475"/>
    </source>
</evidence>
<evidence type="ECO:0000256" key="5">
    <source>
        <dbReference type="ARBA" id="ARBA00023136"/>
    </source>
</evidence>
<dbReference type="AlphaFoldDB" id="A0A1B7X6H7"/>
<feature type="transmembrane region" description="Helical" evidence="6">
    <location>
        <begin position="70"/>
        <end position="88"/>
    </location>
</feature>
<dbReference type="InterPro" id="IPR005495">
    <property type="entry name" value="LptG/LptF_permease"/>
</dbReference>
<feature type="transmembrane region" description="Helical" evidence="6">
    <location>
        <begin position="21"/>
        <end position="43"/>
    </location>
</feature>
<feature type="transmembrane region" description="Helical" evidence="6">
    <location>
        <begin position="359"/>
        <end position="379"/>
    </location>
</feature>
<dbReference type="PATRIC" id="fig|1710896.3.peg.1740"/>
<keyword evidence="4 6" id="KW-1133">Transmembrane helix</keyword>
<feature type="transmembrane region" description="Helical" evidence="6">
    <location>
        <begin position="334"/>
        <end position="353"/>
    </location>
</feature>
<keyword evidence="5 6" id="KW-0472">Membrane</keyword>
<feature type="transmembrane region" description="Helical" evidence="6">
    <location>
        <begin position="109"/>
        <end position="127"/>
    </location>
</feature>
<dbReference type="PANTHER" id="PTHR33529">
    <property type="entry name" value="SLR0882 PROTEIN-RELATED"/>
    <property type="match status" value="1"/>
</dbReference>
<evidence type="ECO:0000313" key="8">
    <source>
        <dbReference type="Proteomes" id="UP000092093"/>
    </source>
</evidence>
<dbReference type="PANTHER" id="PTHR33529:SF6">
    <property type="entry name" value="YJGP_YJGQ FAMILY PERMEASE"/>
    <property type="match status" value="1"/>
</dbReference>
<evidence type="ECO:0000256" key="4">
    <source>
        <dbReference type="ARBA" id="ARBA00022989"/>
    </source>
</evidence>
<dbReference type="GO" id="GO:0043190">
    <property type="term" value="C:ATP-binding cassette (ABC) transporter complex"/>
    <property type="evidence" value="ECO:0007669"/>
    <property type="project" value="TreeGrafter"/>
</dbReference>
<accession>A0A1B7X6H7</accession>
<name>A0A1B7X6H7_APHFL</name>
<reference evidence="7 8" key="1">
    <citation type="submission" date="2015-09" db="EMBL/GenBank/DDBJ databases">
        <title>Aphanizomenon flos-aquae WA102.</title>
        <authorList>
            <person name="Driscoll C."/>
        </authorList>
    </citation>
    <scope>NUCLEOTIDE SEQUENCE [LARGE SCALE GENOMIC DNA]</scope>
    <source>
        <strain evidence="7">WA102</strain>
    </source>
</reference>
<sequence>MKKINIFPRISLLERYLISEITPILLFTIVIVTVVAESIGISFEQFSFLLTEQISFGTLIYLHILKVPEFIVLAVPIAILMTTIFVYNKLSITSEIIALQSCGISLYKLICPAIHLSLILSLILFIVNEGIVPISNYKAAITLEEVMNINRWDLKSDHIVYKELANRNYEQISDQDNYLKYFFYSERFSDGKMQEVTLLIRDNRGLKVIIKSKFAEWNEGNKYWFFYNGVKSIINPDGSYGQGIKFDEIRLNLSSISRQFQLDREKLDHREMNIFQIYQRLLAAKKAGDIPNLIKLQVNLQKRFTLPISCAVLAFLGTAIGINLQPRIKCNSFTVTLVILGLMKIFEAVINALIISGNIYSYVIWLPNILATGFSFYILTEKNS</sequence>
<protein>
    <submittedName>
        <fullName evidence="7">Permease</fullName>
    </submittedName>
</protein>
<keyword evidence="2" id="KW-1003">Cell membrane</keyword>
<evidence type="ECO:0000313" key="7">
    <source>
        <dbReference type="EMBL" id="OBQ44965.1"/>
    </source>
</evidence>
<dbReference type="Proteomes" id="UP000092093">
    <property type="component" value="Unassembled WGS sequence"/>
</dbReference>
<gene>
    <name evidence="7" type="ORF">AN484_04305</name>
</gene>
<keyword evidence="3 6" id="KW-0812">Transmembrane</keyword>
<dbReference type="EMBL" id="LJOW01000011">
    <property type="protein sequence ID" value="OBQ44965.1"/>
    <property type="molecule type" value="Genomic_DNA"/>
</dbReference>
<comment type="caution">
    <text evidence="7">The sequence shown here is derived from an EMBL/GenBank/DDBJ whole genome shotgun (WGS) entry which is preliminary data.</text>
</comment>
<evidence type="ECO:0000256" key="1">
    <source>
        <dbReference type="ARBA" id="ARBA00004651"/>
    </source>
</evidence>
<dbReference type="Pfam" id="PF03739">
    <property type="entry name" value="LptF_LptG"/>
    <property type="match status" value="1"/>
</dbReference>
<comment type="subcellular location">
    <subcellularLocation>
        <location evidence="1">Cell membrane</location>
        <topology evidence="1">Multi-pass membrane protein</topology>
    </subcellularLocation>
</comment>